<evidence type="ECO:0000256" key="13">
    <source>
        <dbReference type="ARBA" id="ARBA00022801"/>
    </source>
</evidence>
<evidence type="ECO:0000256" key="4">
    <source>
        <dbReference type="ARBA" id="ARBA00004305"/>
    </source>
</evidence>
<dbReference type="PANTHER" id="PTHR12553">
    <property type="entry name" value="ZINC PHOSPHODIESTERASE ELAC PROTEIN 2"/>
    <property type="match status" value="1"/>
</dbReference>
<dbReference type="InterPro" id="IPR036866">
    <property type="entry name" value="RibonucZ/Hydroxyglut_hydro"/>
</dbReference>
<evidence type="ECO:0000256" key="1">
    <source>
        <dbReference type="ARBA" id="ARBA00000402"/>
    </source>
</evidence>
<keyword evidence="12" id="KW-0255">Endonuclease</keyword>
<evidence type="ECO:0000256" key="5">
    <source>
        <dbReference type="ARBA" id="ARBA00007823"/>
    </source>
</evidence>
<evidence type="ECO:0000313" key="26">
    <source>
        <dbReference type="EMBL" id="KAK7791211.1"/>
    </source>
</evidence>
<keyword evidence="13" id="KW-0378">Hydrolase</keyword>
<dbReference type="Pfam" id="PF23023">
    <property type="entry name" value="Anti-Pycsar_Apyc1"/>
    <property type="match status" value="1"/>
</dbReference>
<evidence type="ECO:0000256" key="7">
    <source>
        <dbReference type="ARBA" id="ARBA00013357"/>
    </source>
</evidence>
<dbReference type="CDD" id="cd07718">
    <property type="entry name" value="RNaseZ_ELAC1_ELAC2-C-term-like_MBL-fold"/>
    <property type="match status" value="1"/>
</dbReference>
<dbReference type="GO" id="GO:0005634">
    <property type="term" value="C:nucleus"/>
    <property type="evidence" value="ECO:0007669"/>
    <property type="project" value="UniProtKB-SubCell"/>
</dbReference>
<dbReference type="GO" id="GO:1990180">
    <property type="term" value="P:mitochondrial tRNA 3'-end processing"/>
    <property type="evidence" value="ECO:0007669"/>
    <property type="project" value="TreeGrafter"/>
</dbReference>
<dbReference type="FunFam" id="3.60.15.10:FF:000014">
    <property type="entry name" value="Zinc phosphodiesterase ELAC protein 2"/>
    <property type="match status" value="1"/>
</dbReference>
<sequence length="854" mass="96595">MTLDSIYMLMKSRIFIASVVCLEFKRLSSNSVSHNLKKVLKNMPKEVKHTAALQKQRQKLKEKNQKYIPGTVTLKVLGSGAKGAARSLYVFTDQSRYLFNCGEGTQRLAHEHRMKLSKLEHIFITHRSWENIGGLPGVALTIQDVGVPEITVHGPLGIDEIFKATRRFVILRDLSVKMASCTADTHFEDNVMKVSYVPIEPAAENLNEKCTSYASNGVNSVHQSTIKTTDEDDDVDYYAHERKMKIGVDSKEVPRKQMRTDAVKVQTPQGNGTSMCYVCRLQSRPGTLCLEKCVEKGVPPGPLLGKLKSGEDIVLKDGTVVHSADVRLPDDPGPVFIVVECPSVQYIENLVNNQLISQYQSSAVKEEDMASLIVHFTPQHVMTDPRYKNWMDKFSISTQHLILNEENSCMGSVAVHRVQYKLNLLHPHLFPLLGDKSIKLADNMLDSNLSNDKMNGDEEIDRSTYGNDSVSCFRGKTFDLVHLRPKKMWDRQGELTLSPKSFINETYEAEGFLETLNKLKQDIEQMEQNITSQESDPQISFLGTGSCIPNKTRNTSGILLHISETDSILLDCGEGTYGQLVRLFGPEKADNVLLGIKAIFVSHLHADHHLGLIGLLKARRKVIDKQPKTNYIKPVFLIAPQQIMSWLSLYHWNFEPITQEILLVPNAHLDLKHSTINEEVKKDVLKSINMQEIFTVPVKHCPNAFGIAFKHTNNWKLTYSGDTMPCPQLVDLGQGSDVLIHEATMEDELLDEARIKLHSTTSQAIEMGKKMNAKFILLTHFSQRYAKIPRINENFSQNVGIAFDNMQVRFSQLPLLPLLHSALKIMFAEHYDEMEQKTFRRLMKQEQEKDSVKV</sequence>
<dbReference type="SUPFAM" id="SSF56281">
    <property type="entry name" value="Metallo-hydrolase/oxidoreductase"/>
    <property type="match status" value="2"/>
</dbReference>
<dbReference type="EMBL" id="JAZDUA010000551">
    <property type="protein sequence ID" value="KAK7791211.1"/>
    <property type="molecule type" value="Genomic_DNA"/>
</dbReference>
<evidence type="ECO:0000256" key="11">
    <source>
        <dbReference type="ARBA" id="ARBA00022723"/>
    </source>
</evidence>
<name>A0AAN9Z000_9ORTH</name>
<dbReference type="PANTHER" id="PTHR12553:SF49">
    <property type="entry name" value="ZINC PHOSPHODIESTERASE ELAC PROTEIN 2"/>
    <property type="match status" value="1"/>
</dbReference>
<evidence type="ECO:0000256" key="9">
    <source>
        <dbReference type="ARBA" id="ARBA00022694"/>
    </source>
</evidence>
<evidence type="ECO:0000256" key="23">
    <source>
        <dbReference type="ARBA" id="ARBA00047136"/>
    </source>
</evidence>
<evidence type="ECO:0000256" key="16">
    <source>
        <dbReference type="ARBA" id="ARBA00023128"/>
    </source>
</evidence>
<evidence type="ECO:0000256" key="17">
    <source>
        <dbReference type="ARBA" id="ARBA00023242"/>
    </source>
</evidence>
<evidence type="ECO:0000256" key="6">
    <source>
        <dbReference type="ARBA" id="ARBA00012477"/>
    </source>
</evidence>
<accession>A0AAN9Z000</accession>
<protein>
    <recommendedName>
        <fullName evidence="7">Zinc phosphodiesterase ELAC protein 2</fullName>
        <ecNumber evidence="6">3.1.26.11</ecNumber>
    </recommendedName>
    <alternativeName>
        <fullName evidence="21">ElaC homolog protein 2</fullName>
    </alternativeName>
    <alternativeName>
        <fullName evidence="19">Ribonuclease Z 2</fullName>
    </alternativeName>
    <alternativeName>
        <fullName evidence="20">tRNA 3 endonuclease 2</fullName>
    </alternativeName>
    <alternativeName>
        <fullName evidence="18">tRNase Z 2</fullName>
    </alternativeName>
</protein>
<comment type="subcellular location">
    <subcellularLocation>
        <location evidence="4">Mitochondrion matrix</location>
    </subcellularLocation>
    <subcellularLocation>
        <location evidence="3">Nucleus</location>
    </subcellularLocation>
</comment>
<dbReference type="Proteomes" id="UP001378592">
    <property type="component" value="Unassembled WGS sequence"/>
</dbReference>
<feature type="domain" description="tRNase Z endonuclease" evidence="25">
    <location>
        <begin position="87"/>
        <end position="134"/>
    </location>
</feature>
<dbReference type="GO" id="GO:0046872">
    <property type="term" value="F:metal ion binding"/>
    <property type="evidence" value="ECO:0007669"/>
    <property type="project" value="UniProtKB-KW"/>
</dbReference>
<keyword evidence="14" id="KW-0862">Zinc</keyword>
<dbReference type="GO" id="GO:0042645">
    <property type="term" value="C:mitochondrial nucleoid"/>
    <property type="evidence" value="ECO:0007669"/>
    <property type="project" value="UniProtKB-ARBA"/>
</dbReference>
<dbReference type="Pfam" id="PF13691">
    <property type="entry name" value="Lactamase_B_4"/>
    <property type="match status" value="1"/>
</dbReference>
<keyword evidence="16" id="KW-0496">Mitochondrion</keyword>
<dbReference type="Gene3D" id="3.60.15.10">
    <property type="entry name" value="Ribonuclease Z/Hydroxyacylglutathione hydrolase-like"/>
    <property type="match status" value="2"/>
</dbReference>
<comment type="function">
    <text evidence="22">Zinc phosphodiesterase, which displays mitochondrial tRNA 3'-processing endonuclease activity. Involved in tRNA maturation, by removing a 3'-trailer from precursor tRNA. Associates with mitochondrial DNA complexes at the nucleoids to initiate RNA processing and ribosome assembly.</text>
</comment>
<evidence type="ECO:0000256" key="12">
    <source>
        <dbReference type="ARBA" id="ARBA00022759"/>
    </source>
</evidence>
<evidence type="ECO:0000313" key="27">
    <source>
        <dbReference type="Proteomes" id="UP001378592"/>
    </source>
</evidence>
<dbReference type="GO" id="GO:0042781">
    <property type="term" value="F:3'-tRNA processing endoribonuclease activity"/>
    <property type="evidence" value="ECO:0007669"/>
    <property type="project" value="UniProtKB-EC"/>
</dbReference>
<evidence type="ECO:0000256" key="3">
    <source>
        <dbReference type="ARBA" id="ARBA00004123"/>
    </source>
</evidence>
<comment type="cofactor">
    <cofactor evidence="2">
        <name>Zn(2+)</name>
        <dbReference type="ChEBI" id="CHEBI:29105"/>
    </cofactor>
</comment>
<dbReference type="AlphaFoldDB" id="A0AAN9Z000"/>
<keyword evidence="15" id="KW-0809">Transit peptide</keyword>
<evidence type="ECO:0000256" key="19">
    <source>
        <dbReference type="ARBA" id="ARBA00030729"/>
    </source>
</evidence>
<dbReference type="InterPro" id="IPR027794">
    <property type="entry name" value="tRNase_Z_dom"/>
</dbReference>
<evidence type="ECO:0000256" key="2">
    <source>
        <dbReference type="ARBA" id="ARBA00001947"/>
    </source>
</evidence>
<comment type="subunit">
    <text evidence="23">Homodimer. Interacts with PTCD1.</text>
</comment>
<keyword evidence="9" id="KW-0819">tRNA processing</keyword>
<dbReference type="InterPro" id="IPR047151">
    <property type="entry name" value="RNZ2-like"/>
</dbReference>
<evidence type="ECO:0000256" key="15">
    <source>
        <dbReference type="ARBA" id="ARBA00022946"/>
    </source>
</evidence>
<comment type="similarity">
    <text evidence="5">Belongs to the RNase Z family.</text>
</comment>
<gene>
    <name evidence="26" type="ORF">R5R35_009246</name>
</gene>
<evidence type="ECO:0000256" key="14">
    <source>
        <dbReference type="ARBA" id="ARBA00022833"/>
    </source>
</evidence>
<comment type="catalytic activity">
    <reaction evidence="1">
        <text>Endonucleolytic cleavage of RNA, removing extra 3' nucleotides from tRNA precursor, generating 3' termini of tRNAs. A 3'-hydroxy group is left at the tRNA terminus and a 5'-phosphoryl group is left at the trailer molecule.</text>
        <dbReference type="EC" id="3.1.26.11"/>
    </reaction>
</comment>
<evidence type="ECO:0000256" key="20">
    <source>
        <dbReference type="ARBA" id="ARBA00032104"/>
    </source>
</evidence>
<keyword evidence="11" id="KW-0479">Metal-binding</keyword>
<evidence type="ECO:0000256" key="21">
    <source>
        <dbReference type="ARBA" id="ARBA00032616"/>
    </source>
</evidence>
<dbReference type="EC" id="3.1.26.11" evidence="6"/>
<comment type="caution">
    <text evidence="26">The sequence shown here is derived from an EMBL/GenBank/DDBJ whole genome shotgun (WGS) entry which is preliminary data.</text>
</comment>
<keyword evidence="17" id="KW-0539">Nucleus</keyword>
<evidence type="ECO:0000259" key="25">
    <source>
        <dbReference type="Pfam" id="PF13691"/>
    </source>
</evidence>
<proteinExistence type="inferred from homology"/>
<keyword evidence="8" id="KW-0597">Phosphoprotein</keyword>
<evidence type="ECO:0000256" key="10">
    <source>
        <dbReference type="ARBA" id="ARBA00022722"/>
    </source>
</evidence>
<evidence type="ECO:0000256" key="8">
    <source>
        <dbReference type="ARBA" id="ARBA00022553"/>
    </source>
</evidence>
<keyword evidence="10" id="KW-0540">Nuclease</keyword>
<keyword evidence="24" id="KW-0175">Coiled coil</keyword>
<evidence type="ECO:0000256" key="18">
    <source>
        <dbReference type="ARBA" id="ARBA00030689"/>
    </source>
</evidence>
<reference evidence="26 27" key="1">
    <citation type="submission" date="2024-03" db="EMBL/GenBank/DDBJ databases">
        <title>The genome assembly and annotation of the cricket Gryllus longicercus Weissman &amp; Gray.</title>
        <authorList>
            <person name="Szrajer S."/>
            <person name="Gray D."/>
            <person name="Ylla G."/>
        </authorList>
    </citation>
    <scope>NUCLEOTIDE SEQUENCE [LARGE SCALE GENOMIC DNA]</scope>
    <source>
        <strain evidence="26">DAG 2021-001</strain>
        <tissue evidence="26">Whole body minus gut</tissue>
    </source>
</reference>
<feature type="coiled-coil region" evidence="24">
    <location>
        <begin position="509"/>
        <end position="536"/>
    </location>
</feature>
<evidence type="ECO:0000256" key="24">
    <source>
        <dbReference type="SAM" id="Coils"/>
    </source>
</evidence>
<keyword evidence="27" id="KW-1185">Reference proteome</keyword>
<organism evidence="26 27">
    <name type="scientific">Gryllus longicercus</name>
    <dbReference type="NCBI Taxonomy" id="2509291"/>
    <lineage>
        <taxon>Eukaryota</taxon>
        <taxon>Metazoa</taxon>
        <taxon>Ecdysozoa</taxon>
        <taxon>Arthropoda</taxon>
        <taxon>Hexapoda</taxon>
        <taxon>Insecta</taxon>
        <taxon>Pterygota</taxon>
        <taxon>Neoptera</taxon>
        <taxon>Polyneoptera</taxon>
        <taxon>Orthoptera</taxon>
        <taxon>Ensifera</taxon>
        <taxon>Gryllidea</taxon>
        <taxon>Grylloidea</taxon>
        <taxon>Gryllidae</taxon>
        <taxon>Gryllinae</taxon>
        <taxon>Gryllus</taxon>
    </lineage>
</organism>
<evidence type="ECO:0000256" key="22">
    <source>
        <dbReference type="ARBA" id="ARBA00046098"/>
    </source>
</evidence>